<name>A0AAV1STG0_9ROSI</name>
<evidence type="ECO:0000313" key="4">
    <source>
        <dbReference type="Proteomes" id="UP001314170"/>
    </source>
</evidence>
<dbReference type="Gene3D" id="3.30.60.220">
    <property type="match status" value="1"/>
</dbReference>
<feature type="compositionally biased region" description="Basic and acidic residues" evidence="1">
    <location>
        <begin position="137"/>
        <end position="150"/>
    </location>
</feature>
<reference evidence="3 4" key="1">
    <citation type="submission" date="2024-01" db="EMBL/GenBank/DDBJ databases">
        <authorList>
            <person name="Waweru B."/>
        </authorList>
    </citation>
    <scope>NUCLEOTIDE SEQUENCE [LARGE SCALE GENOMIC DNA]</scope>
</reference>
<dbReference type="Proteomes" id="UP001314170">
    <property type="component" value="Unassembled WGS sequence"/>
</dbReference>
<feature type="region of interest" description="Disordered" evidence="1">
    <location>
        <begin position="115"/>
        <end position="150"/>
    </location>
</feature>
<dbReference type="Pfam" id="PF04438">
    <property type="entry name" value="zf-HIT"/>
    <property type="match status" value="1"/>
</dbReference>
<feature type="region of interest" description="Disordered" evidence="1">
    <location>
        <begin position="40"/>
        <end position="84"/>
    </location>
</feature>
<feature type="compositionally biased region" description="Acidic residues" evidence="1">
    <location>
        <begin position="115"/>
        <end position="125"/>
    </location>
</feature>
<dbReference type="CDD" id="cd23022">
    <property type="entry name" value="zf-HIT_DDX59"/>
    <property type="match status" value="1"/>
</dbReference>
<proteinExistence type="predicted"/>
<evidence type="ECO:0000259" key="2">
    <source>
        <dbReference type="Pfam" id="PF04438"/>
    </source>
</evidence>
<evidence type="ECO:0000313" key="3">
    <source>
        <dbReference type="EMBL" id="CAK7355845.1"/>
    </source>
</evidence>
<evidence type="ECO:0000256" key="1">
    <source>
        <dbReference type="SAM" id="MobiDB-lite"/>
    </source>
</evidence>
<feature type="domain" description="HIT-type" evidence="2">
    <location>
        <begin position="158"/>
        <end position="184"/>
    </location>
</feature>
<dbReference type="EMBL" id="CAWUPB010001197">
    <property type="protein sequence ID" value="CAK7355845.1"/>
    <property type="molecule type" value="Genomic_DNA"/>
</dbReference>
<keyword evidence="4" id="KW-1185">Reference proteome</keyword>
<dbReference type="PANTHER" id="PTHR48453">
    <property type="entry name" value="CCHC-TYPE DOMAIN-CONTAINING PROTEIN"/>
    <property type="match status" value="1"/>
</dbReference>
<protein>
    <recommendedName>
        <fullName evidence="2">HIT-type domain-containing protein</fullName>
    </recommendedName>
</protein>
<dbReference type="AlphaFoldDB" id="A0AAV1STG0"/>
<organism evidence="3 4">
    <name type="scientific">Dovyalis caffra</name>
    <dbReference type="NCBI Taxonomy" id="77055"/>
    <lineage>
        <taxon>Eukaryota</taxon>
        <taxon>Viridiplantae</taxon>
        <taxon>Streptophyta</taxon>
        <taxon>Embryophyta</taxon>
        <taxon>Tracheophyta</taxon>
        <taxon>Spermatophyta</taxon>
        <taxon>Magnoliopsida</taxon>
        <taxon>eudicotyledons</taxon>
        <taxon>Gunneridae</taxon>
        <taxon>Pentapetalae</taxon>
        <taxon>rosids</taxon>
        <taxon>fabids</taxon>
        <taxon>Malpighiales</taxon>
        <taxon>Salicaceae</taxon>
        <taxon>Flacourtieae</taxon>
        <taxon>Dovyalis</taxon>
    </lineage>
</organism>
<dbReference type="PANTHER" id="PTHR48453:SF1">
    <property type="entry name" value="CCHC-TYPE DOMAIN-CONTAINING PROTEIN"/>
    <property type="match status" value="1"/>
</dbReference>
<comment type="caution">
    <text evidence="3">The sequence shown here is derived from an EMBL/GenBank/DDBJ whole genome shotgun (WGS) entry which is preliminary data.</text>
</comment>
<gene>
    <name evidence="3" type="ORF">DCAF_LOCUS26108</name>
</gene>
<sequence length="274" mass="31040">MGTRTNFYKTPSLSYKKDLNLSSALQNLKAYKIATGNAPLTEEEEEQQPHGDIKIARRKRQRIQKNPQHTKHGNEIEENDGPMSHLDYINKRRKEASSSNPSYEKLTADVLVDEIDSSESEEEDPSGSGQDSLHSGHPNEVDRVKSRSEQRYPLPGEPACVLCGKYGEYICNETDDDICSLECKAELLQSLELAKGPASNLQPNVSSSGFKCALPMPKLGEDTWDYNHHRWTKKRSSLCTYECYLIMKVAVENFDSISRDLRGLYRRSVKCIFS</sequence>
<dbReference type="InterPro" id="IPR007529">
    <property type="entry name" value="Znf_HIT"/>
</dbReference>
<accession>A0AAV1STG0</accession>
<feature type="compositionally biased region" description="Basic residues" evidence="1">
    <location>
        <begin position="56"/>
        <end position="71"/>
    </location>
</feature>